<feature type="compositionally biased region" description="Basic residues" evidence="1">
    <location>
        <begin position="355"/>
        <end position="366"/>
    </location>
</feature>
<proteinExistence type="predicted"/>
<feature type="compositionally biased region" description="Low complexity" evidence="1">
    <location>
        <begin position="398"/>
        <end position="408"/>
    </location>
</feature>
<feature type="compositionally biased region" description="Basic and acidic residues" evidence="1">
    <location>
        <begin position="271"/>
        <end position="281"/>
    </location>
</feature>
<evidence type="ECO:0000259" key="2">
    <source>
        <dbReference type="SMART" id="SM01300"/>
    </source>
</evidence>
<reference evidence="3" key="1">
    <citation type="submission" date="2023-11" db="EMBL/GenBank/DDBJ databases">
        <authorList>
            <person name="De Vega J J."/>
            <person name="De Vega J J."/>
        </authorList>
    </citation>
    <scope>NUCLEOTIDE SEQUENCE</scope>
</reference>
<evidence type="ECO:0000313" key="3">
    <source>
        <dbReference type="EMBL" id="CAK5264270.1"/>
    </source>
</evidence>
<dbReference type="InterPro" id="IPR029332">
    <property type="entry name" value="PEHE_dom"/>
</dbReference>
<feature type="region of interest" description="Disordered" evidence="1">
    <location>
        <begin position="535"/>
        <end position="574"/>
    </location>
</feature>
<evidence type="ECO:0000313" key="4">
    <source>
        <dbReference type="Proteomes" id="UP001295794"/>
    </source>
</evidence>
<feature type="region of interest" description="Disordered" evidence="1">
    <location>
        <begin position="198"/>
        <end position="221"/>
    </location>
</feature>
<comment type="caution">
    <text evidence="3">The sequence shown here is derived from an EMBL/GenBank/DDBJ whole genome shotgun (WGS) entry which is preliminary data.</text>
</comment>
<organism evidence="3 4">
    <name type="scientific">Mycena citricolor</name>
    <dbReference type="NCBI Taxonomy" id="2018698"/>
    <lineage>
        <taxon>Eukaryota</taxon>
        <taxon>Fungi</taxon>
        <taxon>Dikarya</taxon>
        <taxon>Basidiomycota</taxon>
        <taxon>Agaricomycotina</taxon>
        <taxon>Agaricomycetes</taxon>
        <taxon>Agaricomycetidae</taxon>
        <taxon>Agaricales</taxon>
        <taxon>Marasmiineae</taxon>
        <taxon>Mycenaceae</taxon>
        <taxon>Mycena</taxon>
    </lineage>
</organism>
<keyword evidence="4" id="KW-1185">Reference proteome</keyword>
<dbReference type="Pfam" id="PF15460">
    <property type="entry name" value="SAS4"/>
    <property type="match status" value="1"/>
</dbReference>
<feature type="compositionally biased region" description="Polar residues" evidence="1">
    <location>
        <begin position="331"/>
        <end position="345"/>
    </location>
</feature>
<accession>A0AAD2GWE2</accession>
<feature type="region of interest" description="Disordered" evidence="1">
    <location>
        <begin position="448"/>
        <end position="474"/>
    </location>
</feature>
<dbReference type="SMART" id="SM01300">
    <property type="entry name" value="PEHE"/>
    <property type="match status" value="1"/>
</dbReference>
<protein>
    <recommendedName>
        <fullName evidence="2">PEHE domain-containing protein</fullName>
    </recommendedName>
</protein>
<gene>
    <name evidence="3" type="ORF">MYCIT1_LOCUS4284</name>
</gene>
<dbReference type="GO" id="GO:0000123">
    <property type="term" value="C:histone acetyltransferase complex"/>
    <property type="evidence" value="ECO:0007669"/>
    <property type="project" value="UniProtKB-ARBA"/>
</dbReference>
<name>A0AAD2GWE2_9AGAR</name>
<dbReference type="EMBL" id="CAVNYO010000050">
    <property type="protein sequence ID" value="CAK5264270.1"/>
    <property type="molecule type" value="Genomic_DNA"/>
</dbReference>
<feature type="region of interest" description="Disordered" evidence="1">
    <location>
        <begin position="303"/>
        <end position="413"/>
    </location>
</feature>
<feature type="region of interest" description="Disordered" evidence="1">
    <location>
        <begin position="270"/>
        <end position="291"/>
    </location>
</feature>
<dbReference type="InterPro" id="IPR029184">
    <property type="entry name" value="Sas4_dom"/>
</dbReference>
<dbReference type="Proteomes" id="UP001295794">
    <property type="component" value="Unassembled WGS sequence"/>
</dbReference>
<dbReference type="AlphaFoldDB" id="A0AAD2GWE2"/>
<evidence type="ECO:0000256" key="1">
    <source>
        <dbReference type="SAM" id="MobiDB-lite"/>
    </source>
</evidence>
<feature type="domain" description="PEHE" evidence="2">
    <location>
        <begin position="116"/>
        <end position="250"/>
    </location>
</feature>
<sequence>MSSTLAMDDNEASLRAASGFFPQKRVQPSRIRRGGPGVGNCDVDMMILNFQSNKSDGDPIIPSRTPFYLTTDPTLGRIATQFAGSASSSSGISLPAHESYFDRPEVIQSYREQTLIETPEFSRIDEHMVAARLRRSSHDDVLVHAADDSVYEKRHKKYEAFEKRNRLREREKLKHEQYKLKERIEQLRAMENSAFLAAPDSSFSPQPPDEELERDPDLLPFMGNTSVLEGERRRKEMLTTAVALEERYRLLLPPDRARKALNASNDGEADLAYKDSTRPNDEMEIWEGSPAASKLPTRVTLKLGSKSGNFTPGIATPKSTSPSKKRRRSSVQPEAGSSNVVSDNFQLYDPEAAQKHRRPRKPVKRRKMDEDSPVSGLEEQPDHEPFQFVPPPTEFLRTSSSSLLDSTSPESQEIDMLRVVPSRGKGKVVRESSAPPIEAIVGTFSPVRPAKRTKGSSSAALPLRSISRKRAGQRRPSKCGLVIYAERASKNPRQLQQARRLEAFGCKLPKILEDPYNFELPEEICKPNIAALPDDDIDADELEDDALSDDALSDLEDTTMDCADPGDDQDEEVS</sequence>